<evidence type="ECO:0000259" key="7">
    <source>
        <dbReference type="PROSITE" id="PS50850"/>
    </source>
</evidence>
<dbReference type="Pfam" id="PF07690">
    <property type="entry name" value="MFS_1"/>
    <property type="match status" value="1"/>
</dbReference>
<name>A0ABT3T744_9GAMM</name>
<feature type="transmembrane region" description="Helical" evidence="6">
    <location>
        <begin position="91"/>
        <end position="112"/>
    </location>
</feature>
<feature type="transmembrane region" description="Helical" evidence="6">
    <location>
        <begin position="209"/>
        <end position="231"/>
    </location>
</feature>
<keyword evidence="9" id="KW-1185">Reference proteome</keyword>
<comment type="subcellular location">
    <subcellularLocation>
        <location evidence="1">Membrane</location>
        <topology evidence="1">Multi-pass membrane protein</topology>
    </subcellularLocation>
</comment>
<evidence type="ECO:0000256" key="3">
    <source>
        <dbReference type="ARBA" id="ARBA00022692"/>
    </source>
</evidence>
<dbReference type="InterPro" id="IPR020846">
    <property type="entry name" value="MFS_dom"/>
</dbReference>
<comment type="caution">
    <text evidence="8">The sequence shown here is derived from an EMBL/GenBank/DDBJ whole genome shotgun (WGS) entry which is preliminary data.</text>
</comment>
<protein>
    <submittedName>
        <fullName evidence="8">MFS transporter</fullName>
    </submittedName>
</protein>
<dbReference type="Gene3D" id="1.20.1250.20">
    <property type="entry name" value="MFS general substrate transporter like domains"/>
    <property type="match status" value="1"/>
</dbReference>
<feature type="domain" description="Major facilitator superfamily (MFS) profile" evidence="7">
    <location>
        <begin position="1"/>
        <end position="386"/>
    </location>
</feature>
<feature type="transmembrane region" description="Helical" evidence="6">
    <location>
        <begin position="36"/>
        <end position="54"/>
    </location>
</feature>
<dbReference type="EMBL" id="SHNO01000001">
    <property type="protein sequence ID" value="MCX2978093.1"/>
    <property type="molecule type" value="Genomic_DNA"/>
</dbReference>
<feature type="transmembrane region" description="Helical" evidence="6">
    <location>
        <begin position="124"/>
        <end position="146"/>
    </location>
</feature>
<evidence type="ECO:0000256" key="1">
    <source>
        <dbReference type="ARBA" id="ARBA00004141"/>
    </source>
</evidence>
<dbReference type="PANTHER" id="PTHR23504:SF15">
    <property type="entry name" value="MAJOR FACILITATOR SUPERFAMILY (MFS) PROFILE DOMAIN-CONTAINING PROTEIN"/>
    <property type="match status" value="1"/>
</dbReference>
<dbReference type="InterPro" id="IPR001958">
    <property type="entry name" value="Tet-R_TetA/multi-R_MdtG-like"/>
</dbReference>
<feature type="transmembrane region" description="Helical" evidence="6">
    <location>
        <begin position="341"/>
        <end position="358"/>
    </location>
</feature>
<dbReference type="PRINTS" id="PR01035">
    <property type="entry name" value="TCRTETA"/>
</dbReference>
<dbReference type="InterPro" id="IPR011701">
    <property type="entry name" value="MFS"/>
</dbReference>
<feature type="transmembrane region" description="Helical" evidence="6">
    <location>
        <begin position="364"/>
        <end position="383"/>
    </location>
</feature>
<dbReference type="Proteomes" id="UP001143304">
    <property type="component" value="Unassembled WGS sequence"/>
</dbReference>
<keyword evidence="3 6" id="KW-0812">Transmembrane</keyword>
<dbReference type="CDD" id="cd17330">
    <property type="entry name" value="MFS_SLC46_TetA_like"/>
    <property type="match status" value="1"/>
</dbReference>
<feature type="transmembrane region" description="Helical" evidence="6">
    <location>
        <begin position="243"/>
        <end position="265"/>
    </location>
</feature>
<dbReference type="SUPFAM" id="SSF103473">
    <property type="entry name" value="MFS general substrate transporter"/>
    <property type="match status" value="1"/>
</dbReference>
<evidence type="ECO:0000256" key="2">
    <source>
        <dbReference type="ARBA" id="ARBA00022448"/>
    </source>
</evidence>
<keyword evidence="5 6" id="KW-0472">Membrane</keyword>
<evidence type="ECO:0000256" key="5">
    <source>
        <dbReference type="ARBA" id="ARBA00023136"/>
    </source>
</evidence>
<feature type="transmembrane region" description="Helical" evidence="6">
    <location>
        <begin position="152"/>
        <end position="174"/>
    </location>
</feature>
<feature type="transmembrane region" description="Helical" evidence="6">
    <location>
        <begin position="5"/>
        <end position="24"/>
    </location>
</feature>
<dbReference type="PANTHER" id="PTHR23504">
    <property type="entry name" value="MAJOR FACILITATOR SUPERFAMILY DOMAIN-CONTAINING PROTEIN 10"/>
    <property type="match status" value="1"/>
</dbReference>
<evidence type="ECO:0000256" key="4">
    <source>
        <dbReference type="ARBA" id="ARBA00022989"/>
    </source>
</evidence>
<feature type="transmembrane region" description="Helical" evidence="6">
    <location>
        <begin position="272"/>
        <end position="292"/>
    </location>
</feature>
<feature type="transmembrane region" description="Helical" evidence="6">
    <location>
        <begin position="298"/>
        <end position="320"/>
    </location>
</feature>
<evidence type="ECO:0000256" key="6">
    <source>
        <dbReference type="SAM" id="Phobius"/>
    </source>
</evidence>
<accession>A0ABT3T744</accession>
<feature type="transmembrane region" description="Helical" evidence="6">
    <location>
        <begin position="66"/>
        <end position="85"/>
    </location>
</feature>
<keyword evidence="2" id="KW-0813">Transport</keyword>
<proteinExistence type="predicted"/>
<dbReference type="RefSeq" id="WP_279249795.1">
    <property type="nucleotide sequence ID" value="NZ_SHNO01000001.1"/>
</dbReference>
<sequence>MAVLFCVILIDLIGFGIVIPILPFLSPQLGADKMDIALVIVTYATCAGLSGPQWGKLSDRIGRKPVIIICLAGAVLAYLMLAFASELWMVFAARGFAGLMAGNFGVASAMIADITTTENRARGMGLIGAAFGAGIVLGPVMGGLLTLDGTGFTLPCLVAGVMSLLAIVAAAFFLQESLPADKRAAIESRRMTSQSLSLLQLLRHTQNRLFVFQFVLHQAAVSTIVYMFPLWMGEELGFSAREVGIVFGIQGVIMVICQGGLLGILARLLGEWRLLHIAVTLLLLGLLAASMADSMVTMVGSIFVAMTGATLCVPMLNTIISYTTALEYRGRMMGITNAASSWGRVVGPLVAGTSLSLLGFSSAWLVSALLVSVYLILTLFLSVKRPVQHSQTHVQ</sequence>
<evidence type="ECO:0000313" key="8">
    <source>
        <dbReference type="EMBL" id="MCX2978093.1"/>
    </source>
</evidence>
<organism evidence="8 9">
    <name type="scientific">Candidatus Marimicrobium litorale</name>
    <dbReference type="NCBI Taxonomy" id="2518991"/>
    <lineage>
        <taxon>Bacteria</taxon>
        <taxon>Pseudomonadati</taxon>
        <taxon>Pseudomonadota</taxon>
        <taxon>Gammaproteobacteria</taxon>
        <taxon>Cellvibrionales</taxon>
        <taxon>Halieaceae</taxon>
        <taxon>Marimicrobium</taxon>
    </lineage>
</organism>
<dbReference type="PROSITE" id="PS50850">
    <property type="entry name" value="MFS"/>
    <property type="match status" value="1"/>
</dbReference>
<keyword evidence="4 6" id="KW-1133">Transmembrane helix</keyword>
<dbReference type="InterPro" id="IPR036259">
    <property type="entry name" value="MFS_trans_sf"/>
</dbReference>
<reference evidence="8" key="1">
    <citation type="submission" date="2019-02" db="EMBL/GenBank/DDBJ databases">
        <authorList>
            <person name="Li S.-H."/>
        </authorList>
    </citation>
    <scope>NUCLEOTIDE SEQUENCE</scope>
    <source>
        <strain evidence="8">IMCC11814</strain>
    </source>
</reference>
<evidence type="ECO:0000313" key="9">
    <source>
        <dbReference type="Proteomes" id="UP001143304"/>
    </source>
</evidence>
<gene>
    <name evidence="8" type="ORF">EYC82_12070</name>
</gene>